<dbReference type="Gene3D" id="3.40.1280.10">
    <property type="match status" value="1"/>
</dbReference>
<dbReference type="InterPro" id="IPR047261">
    <property type="entry name" value="MRM1_MeTrfase_dom"/>
</dbReference>
<evidence type="ECO:0000313" key="12">
    <source>
        <dbReference type="EMBL" id="KAK3373530.1"/>
    </source>
</evidence>
<evidence type="ECO:0000256" key="2">
    <source>
        <dbReference type="ARBA" id="ARBA00007228"/>
    </source>
</evidence>
<keyword evidence="7" id="KW-0809">Transit peptide</keyword>
<feature type="region of interest" description="Disordered" evidence="10">
    <location>
        <begin position="149"/>
        <end position="379"/>
    </location>
</feature>
<feature type="compositionally biased region" description="Polar residues" evidence="10">
    <location>
        <begin position="317"/>
        <end position="327"/>
    </location>
</feature>
<dbReference type="InterPro" id="IPR029028">
    <property type="entry name" value="Alpha/beta_knot_MTases"/>
</dbReference>
<evidence type="ECO:0000256" key="6">
    <source>
        <dbReference type="ARBA" id="ARBA00022691"/>
    </source>
</evidence>
<evidence type="ECO:0000256" key="10">
    <source>
        <dbReference type="SAM" id="MobiDB-lite"/>
    </source>
</evidence>
<dbReference type="InterPro" id="IPR013123">
    <property type="entry name" value="SpoU_subst-bd"/>
</dbReference>
<keyword evidence="5" id="KW-0808">Transferase</keyword>
<dbReference type="PANTHER" id="PTHR46103:SF1">
    <property type="entry name" value="RRNA METHYLTRANSFERASE 1, MITOCHONDRIAL"/>
    <property type="match status" value="1"/>
</dbReference>
<evidence type="ECO:0000256" key="9">
    <source>
        <dbReference type="ARBA" id="ARBA00034881"/>
    </source>
</evidence>
<evidence type="ECO:0000313" key="13">
    <source>
        <dbReference type="Proteomes" id="UP001287356"/>
    </source>
</evidence>
<feature type="compositionally biased region" description="Polar residues" evidence="10">
    <location>
        <begin position="285"/>
        <end position="296"/>
    </location>
</feature>
<name>A0AAE0N7V1_9PEZI</name>
<dbReference type="GO" id="GO:0016435">
    <property type="term" value="F:rRNA (guanine) methyltransferase activity"/>
    <property type="evidence" value="ECO:0007669"/>
    <property type="project" value="TreeGrafter"/>
</dbReference>
<keyword evidence="3" id="KW-0698">rRNA processing</keyword>
<evidence type="ECO:0000256" key="5">
    <source>
        <dbReference type="ARBA" id="ARBA00022679"/>
    </source>
</evidence>
<dbReference type="InterPro" id="IPR029064">
    <property type="entry name" value="Ribosomal_eL30-like_sf"/>
</dbReference>
<feature type="domain" description="RNA 2-O ribose methyltransferase substrate binding" evidence="11">
    <location>
        <begin position="403"/>
        <end position="486"/>
    </location>
</feature>
<dbReference type="FunFam" id="3.30.1330.30:FF:000035">
    <property type="entry name" value="TrmH family RNA methyltransferase"/>
    <property type="match status" value="1"/>
</dbReference>
<dbReference type="Proteomes" id="UP001287356">
    <property type="component" value="Unassembled WGS sequence"/>
</dbReference>
<keyword evidence="6" id="KW-0949">S-adenosyl-L-methionine</keyword>
<feature type="compositionally biased region" description="Basic and acidic residues" evidence="10">
    <location>
        <begin position="261"/>
        <end position="284"/>
    </location>
</feature>
<dbReference type="InterPro" id="IPR029026">
    <property type="entry name" value="tRNA_m1G_MTases_N"/>
</dbReference>
<evidence type="ECO:0000256" key="7">
    <source>
        <dbReference type="ARBA" id="ARBA00022946"/>
    </source>
</evidence>
<keyword evidence="8" id="KW-0496">Mitochondrion</keyword>
<evidence type="ECO:0000256" key="4">
    <source>
        <dbReference type="ARBA" id="ARBA00022603"/>
    </source>
</evidence>
<keyword evidence="13" id="KW-1185">Reference proteome</keyword>
<reference evidence="12" key="2">
    <citation type="submission" date="2023-06" db="EMBL/GenBank/DDBJ databases">
        <authorList>
            <consortium name="Lawrence Berkeley National Laboratory"/>
            <person name="Haridas S."/>
            <person name="Hensen N."/>
            <person name="Bonometti L."/>
            <person name="Westerberg I."/>
            <person name="Brannstrom I.O."/>
            <person name="Guillou S."/>
            <person name="Cros-Aarteil S."/>
            <person name="Calhoun S."/>
            <person name="Kuo A."/>
            <person name="Mondo S."/>
            <person name="Pangilinan J."/>
            <person name="Riley R."/>
            <person name="Labutti K."/>
            <person name="Andreopoulos B."/>
            <person name="Lipzen A."/>
            <person name="Chen C."/>
            <person name="Yanf M."/>
            <person name="Daum C."/>
            <person name="Ng V."/>
            <person name="Clum A."/>
            <person name="Steindorff A."/>
            <person name="Ohm R."/>
            <person name="Martin F."/>
            <person name="Silar P."/>
            <person name="Natvig D."/>
            <person name="Lalanne C."/>
            <person name="Gautier V."/>
            <person name="Ament-Velasquez S.L."/>
            <person name="Kruys A."/>
            <person name="Hutchinson M.I."/>
            <person name="Powell A.J."/>
            <person name="Barry K."/>
            <person name="Miller A.N."/>
            <person name="Grigoriev I.V."/>
            <person name="Debuchy R."/>
            <person name="Gladieux P."/>
            <person name="Thoren M.H."/>
            <person name="Johannesson H."/>
        </authorList>
    </citation>
    <scope>NUCLEOTIDE SEQUENCE</scope>
    <source>
        <strain evidence="12">CBS 958.72</strain>
    </source>
</reference>
<dbReference type="AlphaFoldDB" id="A0AAE0N7V1"/>
<dbReference type="SUPFAM" id="SSF55315">
    <property type="entry name" value="L30e-like"/>
    <property type="match status" value="1"/>
</dbReference>
<organism evidence="12 13">
    <name type="scientific">Lasiosphaeria ovina</name>
    <dbReference type="NCBI Taxonomy" id="92902"/>
    <lineage>
        <taxon>Eukaryota</taxon>
        <taxon>Fungi</taxon>
        <taxon>Dikarya</taxon>
        <taxon>Ascomycota</taxon>
        <taxon>Pezizomycotina</taxon>
        <taxon>Sordariomycetes</taxon>
        <taxon>Sordariomycetidae</taxon>
        <taxon>Sordariales</taxon>
        <taxon>Lasiosphaeriaceae</taxon>
        <taxon>Lasiosphaeria</taxon>
    </lineage>
</organism>
<comment type="subcellular location">
    <subcellularLocation>
        <location evidence="1">Mitochondrion</location>
    </subcellularLocation>
</comment>
<sequence length="726" mass="79352">MAVMALLTAHRALRTTALATSIPPATIVGLARRYASLAAIHQGVRRSEIVRPQGRRSPIASSASSAALRQEFQDSLKGMTYAQRQAARAEVADSAFKIRKGKKDITHDPTKARPLSRQARFYDEKLSFGKKSLVNQLQTGKLDPELVDKVVKRQSSPAPLRPRSTGWRDSKESGDSFSSLEGMKRTTDRAPSHAPQNWDGSTSAAVPDASSDHSARRERPARGGSSGSGRRSERGSSRSGYTRSDRPSRRDQSAPRSGNARGERPERASSWDFSDRPSRPDRAETPSSQGFSSSTERTVRTERDPVRQTIKLEGTDLPSSWGSSTTEEGVERPARRQFSDRPARSEKPPAPWESRERKPWKAREKEAWEPHDSSGRSARERRFKIWQERQPVSIRYTTAASQFIYGRSVVTAALRSMRRKPYHLYIYGGSNRQNPDRDQGLEALATRRGVEITVLSDQDGLRMMDKMAEQRPHNGYVLETSPLQQPPVQSLGPLIEAGEEGGGSAYEVRLDHQSEEEKAINGESAVMPPLSATHKPLVVVLDQVLDPGNVGAIMRSVGFLGATALATTKHGSAKVSGVTLKAASGASESVPLYSIPNLPRFLAESRDNGWSVYAAVPHKPSGSGSSASSTTQHRQLDVHDVEDRDPLRHGPCVLLVGNEGEGLARHIVKSKADFEVAIPNLSADAACVDSLNVSVATALLCSAFLKGHAKAQFSIADLEREQTSLF</sequence>
<feature type="compositionally biased region" description="Basic and acidic residues" evidence="10">
    <location>
        <begin position="243"/>
        <end position="253"/>
    </location>
</feature>
<evidence type="ECO:0000256" key="8">
    <source>
        <dbReference type="ARBA" id="ARBA00023128"/>
    </source>
</evidence>
<dbReference type="Gene3D" id="3.30.1330.30">
    <property type="match status" value="1"/>
</dbReference>
<dbReference type="InterPro" id="IPR047182">
    <property type="entry name" value="MRM1"/>
</dbReference>
<reference evidence="12" key="1">
    <citation type="journal article" date="2023" name="Mol. Phylogenet. Evol.">
        <title>Genome-scale phylogeny and comparative genomics of the fungal order Sordariales.</title>
        <authorList>
            <person name="Hensen N."/>
            <person name="Bonometti L."/>
            <person name="Westerberg I."/>
            <person name="Brannstrom I.O."/>
            <person name="Guillou S."/>
            <person name="Cros-Aarteil S."/>
            <person name="Calhoun S."/>
            <person name="Haridas S."/>
            <person name="Kuo A."/>
            <person name="Mondo S."/>
            <person name="Pangilinan J."/>
            <person name="Riley R."/>
            <person name="LaButti K."/>
            <person name="Andreopoulos B."/>
            <person name="Lipzen A."/>
            <person name="Chen C."/>
            <person name="Yan M."/>
            <person name="Daum C."/>
            <person name="Ng V."/>
            <person name="Clum A."/>
            <person name="Steindorff A."/>
            <person name="Ohm R.A."/>
            <person name="Martin F."/>
            <person name="Silar P."/>
            <person name="Natvig D.O."/>
            <person name="Lalanne C."/>
            <person name="Gautier V."/>
            <person name="Ament-Velasquez S.L."/>
            <person name="Kruys A."/>
            <person name="Hutchinson M.I."/>
            <person name="Powell A.J."/>
            <person name="Barry K."/>
            <person name="Miller A.N."/>
            <person name="Grigoriev I.V."/>
            <person name="Debuchy R."/>
            <person name="Gladieux P."/>
            <person name="Hiltunen Thoren M."/>
            <person name="Johannesson H."/>
        </authorList>
    </citation>
    <scope>NUCLEOTIDE SEQUENCE</scope>
    <source>
        <strain evidence="12">CBS 958.72</strain>
    </source>
</reference>
<comment type="similarity">
    <text evidence="2">Belongs to the class IV-like SAM-binding methyltransferase superfamily. RNA methyltransferase TrmH family.</text>
</comment>
<dbReference type="SUPFAM" id="SSF75217">
    <property type="entry name" value="alpha/beta knot"/>
    <property type="match status" value="1"/>
</dbReference>
<feature type="compositionally biased region" description="Basic and acidic residues" evidence="10">
    <location>
        <begin position="329"/>
        <end position="379"/>
    </location>
</feature>
<dbReference type="Pfam" id="PF00588">
    <property type="entry name" value="SpoU_methylase"/>
    <property type="match status" value="1"/>
</dbReference>
<accession>A0AAE0N7V1</accession>
<keyword evidence="4" id="KW-0489">Methyltransferase</keyword>
<dbReference type="GO" id="GO:0005739">
    <property type="term" value="C:mitochondrion"/>
    <property type="evidence" value="ECO:0007669"/>
    <property type="project" value="UniProtKB-SubCell"/>
</dbReference>
<dbReference type="InterPro" id="IPR001537">
    <property type="entry name" value="SpoU_MeTrfase"/>
</dbReference>
<dbReference type="SMART" id="SM00967">
    <property type="entry name" value="SpoU_sub_bind"/>
    <property type="match status" value="1"/>
</dbReference>
<proteinExistence type="inferred from homology"/>
<feature type="compositionally biased region" description="Basic and acidic residues" evidence="10">
    <location>
        <begin position="297"/>
        <end position="306"/>
    </location>
</feature>
<feature type="compositionally biased region" description="Polar residues" evidence="10">
    <location>
        <begin position="194"/>
        <end position="204"/>
    </location>
</feature>
<dbReference type="CDD" id="cd18105">
    <property type="entry name" value="SpoU-like_MRM1"/>
    <property type="match status" value="1"/>
</dbReference>
<comment type="caution">
    <text evidence="12">The sequence shown here is derived from an EMBL/GenBank/DDBJ whole genome shotgun (WGS) entry which is preliminary data.</text>
</comment>
<evidence type="ECO:0000256" key="1">
    <source>
        <dbReference type="ARBA" id="ARBA00004173"/>
    </source>
</evidence>
<feature type="compositionally biased region" description="Basic and acidic residues" evidence="10">
    <location>
        <begin position="210"/>
        <end position="221"/>
    </location>
</feature>
<feature type="compositionally biased region" description="Basic and acidic residues" evidence="10">
    <location>
        <begin position="182"/>
        <end position="191"/>
    </location>
</feature>
<protein>
    <recommendedName>
        <fullName evidence="9">rRNA methyltransferase 1, mitochondrial</fullName>
    </recommendedName>
</protein>
<evidence type="ECO:0000259" key="11">
    <source>
        <dbReference type="SMART" id="SM00967"/>
    </source>
</evidence>
<dbReference type="PANTHER" id="PTHR46103">
    <property type="entry name" value="RRNA METHYLTRANSFERASE 1, MITOCHONDRIAL"/>
    <property type="match status" value="1"/>
</dbReference>
<dbReference type="EMBL" id="JAULSN010000004">
    <property type="protein sequence ID" value="KAK3373530.1"/>
    <property type="molecule type" value="Genomic_DNA"/>
</dbReference>
<gene>
    <name evidence="12" type="ORF">B0T24DRAFT_623682</name>
</gene>
<evidence type="ECO:0000256" key="3">
    <source>
        <dbReference type="ARBA" id="ARBA00022552"/>
    </source>
</evidence>
<dbReference type="GO" id="GO:0003723">
    <property type="term" value="F:RNA binding"/>
    <property type="evidence" value="ECO:0007669"/>
    <property type="project" value="InterPro"/>
</dbReference>